<dbReference type="EMBL" id="MFGX01000051">
    <property type="protein sequence ID" value="OGF55670.1"/>
    <property type="molecule type" value="Genomic_DNA"/>
</dbReference>
<evidence type="ECO:0008006" key="3">
    <source>
        <dbReference type="Google" id="ProtNLM"/>
    </source>
</evidence>
<gene>
    <name evidence="1" type="ORF">A2Z21_01575</name>
</gene>
<dbReference type="InterPro" id="IPR036102">
    <property type="entry name" value="OsmC/Ohrsf"/>
</dbReference>
<evidence type="ECO:0000313" key="2">
    <source>
        <dbReference type="Proteomes" id="UP000179157"/>
    </source>
</evidence>
<dbReference type="Pfam" id="PF02566">
    <property type="entry name" value="OsmC"/>
    <property type="match status" value="1"/>
</dbReference>
<dbReference type="Gene3D" id="3.30.300.20">
    <property type="match status" value="1"/>
</dbReference>
<evidence type="ECO:0000313" key="1">
    <source>
        <dbReference type="EMBL" id="OGF55670.1"/>
    </source>
</evidence>
<protein>
    <recommendedName>
        <fullName evidence="3">Osmotically inducible protein OsmC</fullName>
    </recommendedName>
</protein>
<dbReference type="Proteomes" id="UP000179157">
    <property type="component" value="Unassembled WGS sequence"/>
</dbReference>
<accession>A0A1F5UX08</accession>
<sequence>MATAKIVWNRGLQFVGISGSNHAIVADTSPDVGGFNAGPSPVELVLIAVGGCSGMDVVSILKKKRVDFDDFEIEVDAEKAPEHPKYLKTIRLIYKIWGQNISEEAFKQAITLSLDKYCTVSNTLKGRAEISYEYHINPKA</sequence>
<organism evidence="1 2">
    <name type="scientific">Fraserbacteria sp. (strain RBG_16_55_9)</name>
    <dbReference type="NCBI Taxonomy" id="1817864"/>
    <lineage>
        <taxon>Bacteria</taxon>
        <taxon>Candidatus Fraseribacteriota</taxon>
    </lineage>
</organism>
<reference evidence="1 2" key="1">
    <citation type="journal article" date="2016" name="Nat. Commun.">
        <title>Thousands of microbial genomes shed light on interconnected biogeochemical processes in an aquifer system.</title>
        <authorList>
            <person name="Anantharaman K."/>
            <person name="Brown C.T."/>
            <person name="Hug L.A."/>
            <person name="Sharon I."/>
            <person name="Castelle C.J."/>
            <person name="Probst A.J."/>
            <person name="Thomas B.C."/>
            <person name="Singh A."/>
            <person name="Wilkins M.J."/>
            <person name="Karaoz U."/>
            <person name="Brodie E.L."/>
            <person name="Williams K.H."/>
            <person name="Hubbard S.S."/>
            <person name="Banfield J.F."/>
        </authorList>
    </citation>
    <scope>NUCLEOTIDE SEQUENCE [LARGE SCALE GENOMIC DNA]</scope>
    <source>
        <strain evidence="2">RBG_16_55_9</strain>
    </source>
</reference>
<name>A0A1F5UX08_FRAXR</name>
<comment type="caution">
    <text evidence="1">The sequence shown here is derived from an EMBL/GenBank/DDBJ whole genome shotgun (WGS) entry which is preliminary data.</text>
</comment>
<proteinExistence type="predicted"/>
<dbReference type="STRING" id="1817864.A2Z21_01575"/>
<dbReference type="InterPro" id="IPR015946">
    <property type="entry name" value="KH_dom-like_a/b"/>
</dbReference>
<dbReference type="PANTHER" id="PTHR34352">
    <property type="entry name" value="PROTEIN YHFA"/>
    <property type="match status" value="1"/>
</dbReference>
<dbReference type="InterPro" id="IPR003718">
    <property type="entry name" value="OsmC/Ohr_fam"/>
</dbReference>
<dbReference type="SUPFAM" id="SSF82784">
    <property type="entry name" value="OsmC-like"/>
    <property type="match status" value="1"/>
</dbReference>
<dbReference type="AlphaFoldDB" id="A0A1F5UX08"/>
<dbReference type="Gene3D" id="2.20.25.10">
    <property type="match status" value="1"/>
</dbReference>
<dbReference type="PANTHER" id="PTHR34352:SF1">
    <property type="entry name" value="PROTEIN YHFA"/>
    <property type="match status" value="1"/>
</dbReference>